<dbReference type="EMBL" id="CAJPIN010001169">
    <property type="protein sequence ID" value="CAG2054268.1"/>
    <property type="molecule type" value="Genomic_DNA"/>
</dbReference>
<organism evidence="3 4">
    <name type="scientific">Timema podura</name>
    <name type="common">Walking stick</name>
    <dbReference type="NCBI Taxonomy" id="61482"/>
    <lineage>
        <taxon>Eukaryota</taxon>
        <taxon>Metazoa</taxon>
        <taxon>Ecdysozoa</taxon>
        <taxon>Arthropoda</taxon>
        <taxon>Hexapoda</taxon>
        <taxon>Insecta</taxon>
        <taxon>Pterygota</taxon>
        <taxon>Neoptera</taxon>
        <taxon>Polyneoptera</taxon>
        <taxon>Phasmatodea</taxon>
        <taxon>Timematodea</taxon>
        <taxon>Timematoidea</taxon>
        <taxon>Timematidae</taxon>
        <taxon>Timema</taxon>
    </lineage>
</organism>
<dbReference type="Proteomes" id="UP001153148">
    <property type="component" value="Unassembled WGS sequence"/>
</dbReference>
<evidence type="ECO:0000256" key="1">
    <source>
        <dbReference type="ARBA" id="ARBA00006846"/>
    </source>
</evidence>
<evidence type="ECO:0000313" key="3">
    <source>
        <dbReference type="EMBL" id="CAG2054268.1"/>
    </source>
</evidence>
<name>A0ABN7NEF9_TIMPD</name>
<dbReference type="Gene3D" id="1.10.20.10">
    <property type="entry name" value="Histone, subunit A"/>
    <property type="match status" value="1"/>
</dbReference>
<dbReference type="SUPFAM" id="SSF53098">
    <property type="entry name" value="Ribonuclease H-like"/>
    <property type="match status" value="1"/>
</dbReference>
<evidence type="ECO:0000313" key="4">
    <source>
        <dbReference type="Proteomes" id="UP001153148"/>
    </source>
</evidence>
<reference evidence="3" key="1">
    <citation type="submission" date="2021-03" db="EMBL/GenBank/DDBJ databases">
        <authorList>
            <person name="Tran Van P."/>
        </authorList>
    </citation>
    <scope>NUCLEOTIDE SEQUENCE</scope>
</reference>
<dbReference type="SMART" id="SM00427">
    <property type="entry name" value="H2B"/>
    <property type="match status" value="1"/>
</dbReference>
<keyword evidence="4" id="KW-1185">Reference proteome</keyword>
<feature type="domain" description="RNase H type-1" evidence="2">
    <location>
        <begin position="1"/>
        <end position="61"/>
    </location>
</feature>
<dbReference type="PANTHER" id="PTHR23428">
    <property type="entry name" value="HISTONE H2B"/>
    <property type="match status" value="1"/>
</dbReference>
<proteinExistence type="inferred from homology"/>
<accession>A0ABN7NEF9</accession>
<evidence type="ECO:0000259" key="2">
    <source>
        <dbReference type="PROSITE" id="PS50879"/>
    </source>
</evidence>
<feature type="non-terminal residue" evidence="3">
    <location>
        <position position="1"/>
    </location>
</feature>
<dbReference type="InterPro" id="IPR002156">
    <property type="entry name" value="RNaseH_domain"/>
</dbReference>
<comment type="caution">
    <text evidence="3">The sequence shown here is derived from an EMBL/GenBank/DDBJ whole genome shotgun (WGS) entry which is preliminary data.</text>
</comment>
<sequence length="209" mass="23534">LNYSGNKDIIYLVSPFRSHLHRLHECFVGTVHFVLDFSWIPGHVGLSGNELVDQAVKEAVHLPPEASLGLVCLDLKGYVQCGVLYTRQEQLVLTSAQKHLWFIRDVYPTEIRTSISPSSAVELNTTSALANYATEVIFIYKVLKQVHSDTGISIKAINIMNKFVKHIFKKITAEASQTHYTKVHHHLSGDSYNCHFPLVKCTGQLCCQR</sequence>
<dbReference type="InterPro" id="IPR012337">
    <property type="entry name" value="RNaseH-like_sf"/>
</dbReference>
<dbReference type="PROSITE" id="PS50879">
    <property type="entry name" value="RNASE_H_1"/>
    <property type="match status" value="1"/>
</dbReference>
<gene>
    <name evidence="3" type="ORF">TPAB3V08_LOCUS1301</name>
</gene>
<comment type="similarity">
    <text evidence="1">Belongs to the histone H2B family.</text>
</comment>
<dbReference type="InterPro" id="IPR009072">
    <property type="entry name" value="Histone-fold"/>
</dbReference>
<dbReference type="SUPFAM" id="SSF47113">
    <property type="entry name" value="Histone-fold"/>
    <property type="match status" value="1"/>
</dbReference>
<dbReference type="PRINTS" id="PR00621">
    <property type="entry name" value="HISTONEH2B"/>
</dbReference>
<feature type="non-terminal residue" evidence="3">
    <location>
        <position position="209"/>
    </location>
</feature>
<protein>
    <recommendedName>
        <fullName evidence="2">RNase H type-1 domain-containing protein</fullName>
    </recommendedName>
</protein>
<dbReference type="InterPro" id="IPR000558">
    <property type="entry name" value="Histone_H2B"/>
</dbReference>